<protein>
    <recommendedName>
        <fullName evidence="1">DUF218 domain-containing protein</fullName>
    </recommendedName>
</protein>
<sequence length="410" mass="46943">MSSFGGNLLAQNNFFQKSYVPLKSQNPIGDRIFYFYTLLQYVPEVAQTINNDVFFKKLTNEKIETFKNTVYKCDEQTACFIDKVLWSDAEKETIASEFKRLYQTSKALKNLVNNHLLPSGYFELYKNDTGEEIVAKAWKDAANASNYIIKAYALNDGLLYPKIDSATYEVKSKYYQDLLNQLFKKEAIYEGKGYKFFFQSSLSMATLLLEINNRDEAIRFRPLSLTNSQAYQKAKITTWNKYPYTAILVLGEGPEYANIPLSPHGKLRCQIAAAKYKEGTAPFIIVSGGQVHPFQTPHCEAIEMRKYLIEHCGIPATDVIAEPHARHTTTNFRNANRIIFGNDFPTNGKLMLITSKSHLDYLTNENFNKRCIKELGYIPYTSLKRLGQYEGEYTPNITSLYLNSLEPLDP</sequence>
<organism evidence="2 3">
    <name type="scientific">Emticicia aquatilis</name>
    <dbReference type="NCBI Taxonomy" id="1537369"/>
    <lineage>
        <taxon>Bacteria</taxon>
        <taxon>Pseudomonadati</taxon>
        <taxon>Bacteroidota</taxon>
        <taxon>Cytophagia</taxon>
        <taxon>Cytophagales</taxon>
        <taxon>Leadbetterellaceae</taxon>
        <taxon>Emticicia</taxon>
    </lineage>
</organism>
<keyword evidence="3" id="KW-1185">Reference proteome</keyword>
<evidence type="ECO:0000313" key="3">
    <source>
        <dbReference type="Proteomes" id="UP000609064"/>
    </source>
</evidence>
<dbReference type="InterPro" id="IPR014729">
    <property type="entry name" value="Rossmann-like_a/b/a_fold"/>
</dbReference>
<dbReference type="PANTHER" id="PTHR30336:SF20">
    <property type="entry name" value="DUF218 DOMAIN-CONTAINING PROTEIN"/>
    <property type="match status" value="1"/>
</dbReference>
<feature type="domain" description="DUF218" evidence="1">
    <location>
        <begin position="246"/>
        <end position="360"/>
    </location>
</feature>
<reference evidence="2" key="2">
    <citation type="submission" date="2020-09" db="EMBL/GenBank/DDBJ databases">
        <authorList>
            <person name="Sun Q."/>
            <person name="Zhou Y."/>
        </authorList>
    </citation>
    <scope>NUCLEOTIDE SEQUENCE</scope>
    <source>
        <strain evidence="2">CGMCC 1.15958</strain>
    </source>
</reference>
<evidence type="ECO:0000259" key="1">
    <source>
        <dbReference type="Pfam" id="PF02698"/>
    </source>
</evidence>
<reference evidence="2" key="1">
    <citation type="journal article" date="2014" name="Int. J. Syst. Evol. Microbiol.">
        <title>Complete genome sequence of Corynebacterium casei LMG S-19264T (=DSM 44701T), isolated from a smear-ripened cheese.</title>
        <authorList>
            <consortium name="US DOE Joint Genome Institute (JGI-PGF)"/>
            <person name="Walter F."/>
            <person name="Albersmeier A."/>
            <person name="Kalinowski J."/>
            <person name="Ruckert C."/>
        </authorList>
    </citation>
    <scope>NUCLEOTIDE SEQUENCE</scope>
    <source>
        <strain evidence="2">CGMCC 1.15958</strain>
    </source>
</reference>
<proteinExistence type="predicted"/>
<dbReference type="Pfam" id="PF02698">
    <property type="entry name" value="DUF218"/>
    <property type="match status" value="1"/>
</dbReference>
<gene>
    <name evidence="2" type="ORF">GCM10011514_07210</name>
</gene>
<dbReference type="Proteomes" id="UP000609064">
    <property type="component" value="Unassembled WGS sequence"/>
</dbReference>
<dbReference type="CDD" id="cd06259">
    <property type="entry name" value="YdcF-like"/>
    <property type="match status" value="1"/>
</dbReference>
<dbReference type="InterPro" id="IPR051599">
    <property type="entry name" value="Cell_Envelope_Assoc"/>
</dbReference>
<evidence type="ECO:0000313" key="2">
    <source>
        <dbReference type="EMBL" id="GGD45780.1"/>
    </source>
</evidence>
<comment type="caution">
    <text evidence="2">The sequence shown here is derived from an EMBL/GenBank/DDBJ whole genome shotgun (WGS) entry which is preliminary data.</text>
</comment>
<dbReference type="EMBL" id="BMKK01000001">
    <property type="protein sequence ID" value="GGD45780.1"/>
    <property type="molecule type" value="Genomic_DNA"/>
</dbReference>
<dbReference type="Gene3D" id="3.40.50.620">
    <property type="entry name" value="HUPs"/>
    <property type="match status" value="1"/>
</dbReference>
<dbReference type="GO" id="GO:0005886">
    <property type="term" value="C:plasma membrane"/>
    <property type="evidence" value="ECO:0007669"/>
    <property type="project" value="TreeGrafter"/>
</dbReference>
<dbReference type="InterPro" id="IPR003848">
    <property type="entry name" value="DUF218"/>
</dbReference>
<dbReference type="AlphaFoldDB" id="A0A917DL26"/>
<name>A0A917DL26_9BACT</name>
<accession>A0A917DL26</accession>
<dbReference type="PANTHER" id="PTHR30336">
    <property type="entry name" value="INNER MEMBRANE PROTEIN, PROBABLE PERMEASE"/>
    <property type="match status" value="1"/>
</dbReference>